<evidence type="ECO:0000313" key="2">
    <source>
        <dbReference type="Proteomes" id="UP000198287"/>
    </source>
</evidence>
<dbReference type="Proteomes" id="UP000198287">
    <property type="component" value="Unassembled WGS sequence"/>
</dbReference>
<sequence>MIKFHGTIFPSPQPSTPTVIYWDDNSQDFQEVLPKIYWKRSGTNEFIVTIGETNLNDPLKDNASAVAENPDHQGEQIFKAGIETAVHQEASSLLSDDEWTDIDE</sequence>
<protein>
    <submittedName>
        <fullName evidence="1">Uncharacterized protein</fullName>
    </submittedName>
</protein>
<accession>A0A226DLH5</accession>
<dbReference type="EMBL" id="LNIX01000015">
    <property type="protein sequence ID" value="OXA46395.1"/>
    <property type="molecule type" value="Genomic_DNA"/>
</dbReference>
<organism evidence="1 2">
    <name type="scientific">Folsomia candida</name>
    <name type="common">Springtail</name>
    <dbReference type="NCBI Taxonomy" id="158441"/>
    <lineage>
        <taxon>Eukaryota</taxon>
        <taxon>Metazoa</taxon>
        <taxon>Ecdysozoa</taxon>
        <taxon>Arthropoda</taxon>
        <taxon>Hexapoda</taxon>
        <taxon>Collembola</taxon>
        <taxon>Entomobryomorpha</taxon>
        <taxon>Isotomoidea</taxon>
        <taxon>Isotomidae</taxon>
        <taxon>Proisotominae</taxon>
        <taxon>Folsomia</taxon>
    </lineage>
</organism>
<gene>
    <name evidence="1" type="ORF">Fcan01_18785</name>
</gene>
<comment type="caution">
    <text evidence="1">The sequence shown here is derived from an EMBL/GenBank/DDBJ whole genome shotgun (WGS) entry which is preliminary data.</text>
</comment>
<reference evidence="1 2" key="1">
    <citation type="submission" date="2015-12" db="EMBL/GenBank/DDBJ databases">
        <title>The genome of Folsomia candida.</title>
        <authorList>
            <person name="Faddeeva A."/>
            <person name="Derks M.F."/>
            <person name="Anvar Y."/>
            <person name="Smit S."/>
            <person name="Van Straalen N."/>
            <person name="Roelofs D."/>
        </authorList>
    </citation>
    <scope>NUCLEOTIDE SEQUENCE [LARGE SCALE GENOMIC DNA]</scope>
    <source>
        <strain evidence="1 2">VU population</strain>
        <tissue evidence="1">Whole body</tissue>
    </source>
</reference>
<proteinExistence type="predicted"/>
<evidence type="ECO:0000313" key="1">
    <source>
        <dbReference type="EMBL" id="OXA46395.1"/>
    </source>
</evidence>
<name>A0A226DLH5_FOLCA</name>
<keyword evidence="2" id="KW-1185">Reference proteome</keyword>
<dbReference type="AlphaFoldDB" id="A0A226DLH5"/>